<protein>
    <submittedName>
        <fullName evidence="2">Uncharacterized protein</fullName>
    </submittedName>
</protein>
<dbReference type="OrthoDB" id="2730619at2759"/>
<sequence length="998" mass="110011">MNMFLAVRPNPPRRTPHSIGHMQTQTDRQTRTILVPMTIPSEIFPSEGSLPAFGHMQVEGSLKLQPVLPYPQTQTSSMRRTLELMLAALVVLVVHLHTARGQTATLGLADGFSTFNTTGFNVQLVKDSQTLYSLTPAGSTFNFIPTDMMTSRQSNGNYHLGDITFRARKVGSTAWVSGDSSTARKKLTASAVSGSTLASANLSPTLPTTSLLNITRRWVSDGTGIQLLFDVHNSQTVSVEIGALGAPLEFNNIFTGRTAAQVNTICSLFDPYIGQDAGFVQVTPLLGTLPPLVVTPVGKSPLEGWRFLPEATTLTPFYQSQTFEGLYEWQFHTLAYAQNEWVNVTPWNAPTSFVLAAGQTRTYGLEFRVAPSIRGIETTLQANARPVAVSVPGYIVPLDQIGKLFLNYPSAVSNISVSPAGALTWATNTDAKTAGWVGYTVTPHTWGRSRLSVTYADGTLQTLHYYVTNGATKAISDLGNFLTTSQWFNEPSDPFKRSPSIISYDRSVNAVVKNDPRSWIPGLSDEAGAGSWLAGAMKQYVQPSAAGTVKKAVFYYDPTLVPNYVYPTNIFWVSLKINRNTFVHLAITAIMCTSLRRIGTDLKIQSALSFIFHRALYRVARNYPSLVSTHTWQWYINQAVLTVQAMMSRSVGYNLDGLMGETVIRMLLDDLSREGLTQNATFVQAQMKTRWTDWSTQRYPFGSEMAWDSTGQEGVYAWSKFFNDTTTATNALNSIIAYQPLIPHWGYNGNARRYWDNVYGGKLMTIERQIHHYGSGLNALPLMSAFQSSPTDYYLLRVGHAGLSGPMSNIDQGGFAAASFHSFANTLAWEAYSGDYGPNFSGLSMGTGTTIINHPDFGWQAFGGIVNSTSPAVLVQVRDAVRRRVFIAPIAALLTLDAGAFSTVSYTPSTQTVVITITPRPRWFTRCSKCSECTIVGFANCGDLWCWCFETDDDIPRRCWGFRCDLSEWSRSNYTQSGGLRLRLHCTIRVTPFSTKVT</sequence>
<evidence type="ECO:0000313" key="2">
    <source>
        <dbReference type="EMBL" id="KAF7330122.1"/>
    </source>
</evidence>
<keyword evidence="3" id="KW-1185">Reference proteome</keyword>
<name>A0A8H6WWV1_9AGAR</name>
<dbReference type="AlphaFoldDB" id="A0A8H6WWV1"/>
<accession>A0A8H6WWV1</accession>
<dbReference type="InterPro" id="IPR043750">
    <property type="entry name" value="DUF5695"/>
</dbReference>
<evidence type="ECO:0000256" key="1">
    <source>
        <dbReference type="SAM" id="MobiDB-lite"/>
    </source>
</evidence>
<reference evidence="2" key="1">
    <citation type="submission" date="2020-05" db="EMBL/GenBank/DDBJ databases">
        <title>Mycena genomes resolve the evolution of fungal bioluminescence.</title>
        <authorList>
            <person name="Tsai I.J."/>
        </authorList>
    </citation>
    <scope>NUCLEOTIDE SEQUENCE</scope>
    <source>
        <strain evidence="2">160909Yilan</strain>
    </source>
</reference>
<dbReference type="EMBL" id="JACAZH010000069">
    <property type="protein sequence ID" value="KAF7330122.1"/>
    <property type="molecule type" value="Genomic_DNA"/>
</dbReference>
<feature type="region of interest" description="Disordered" evidence="1">
    <location>
        <begin position="1"/>
        <end position="26"/>
    </location>
</feature>
<evidence type="ECO:0000313" key="3">
    <source>
        <dbReference type="Proteomes" id="UP000623467"/>
    </source>
</evidence>
<organism evidence="2 3">
    <name type="scientific">Mycena sanguinolenta</name>
    <dbReference type="NCBI Taxonomy" id="230812"/>
    <lineage>
        <taxon>Eukaryota</taxon>
        <taxon>Fungi</taxon>
        <taxon>Dikarya</taxon>
        <taxon>Basidiomycota</taxon>
        <taxon>Agaricomycotina</taxon>
        <taxon>Agaricomycetes</taxon>
        <taxon>Agaricomycetidae</taxon>
        <taxon>Agaricales</taxon>
        <taxon>Marasmiineae</taxon>
        <taxon>Mycenaceae</taxon>
        <taxon>Mycena</taxon>
    </lineage>
</organism>
<gene>
    <name evidence="2" type="ORF">MSAN_02462000</name>
</gene>
<dbReference type="Proteomes" id="UP000623467">
    <property type="component" value="Unassembled WGS sequence"/>
</dbReference>
<proteinExistence type="predicted"/>
<dbReference type="Pfam" id="PF18951">
    <property type="entry name" value="DUF5695"/>
    <property type="match status" value="2"/>
</dbReference>
<comment type="caution">
    <text evidence="2">The sequence shown here is derived from an EMBL/GenBank/DDBJ whole genome shotgun (WGS) entry which is preliminary data.</text>
</comment>